<proteinExistence type="predicted"/>
<reference evidence="3" key="1">
    <citation type="journal article" date="2020" name="Nat. Commun.">
        <title>Genome sequence of the cluster root forming white lupin.</title>
        <authorList>
            <person name="Hufnagel B."/>
            <person name="Marques A."/>
            <person name="Soriano A."/>
            <person name="Marques L."/>
            <person name="Divol F."/>
            <person name="Doumas P."/>
            <person name="Sallet E."/>
            <person name="Mancinotti D."/>
            <person name="Carrere S."/>
            <person name="Marande W."/>
            <person name="Arribat S."/>
            <person name="Keller J."/>
            <person name="Huneau C."/>
            <person name="Blein T."/>
            <person name="Aime D."/>
            <person name="Laguerre M."/>
            <person name="Taylor J."/>
            <person name="Schubert V."/>
            <person name="Nelson M."/>
            <person name="Geu-Flores F."/>
            <person name="Crespi M."/>
            <person name="Gallardo-Guerrero K."/>
            <person name="Delaux P.-M."/>
            <person name="Salse J."/>
            <person name="Berges H."/>
            <person name="Guyot R."/>
            <person name="Gouzy J."/>
            <person name="Peret B."/>
        </authorList>
    </citation>
    <scope>NUCLEOTIDE SEQUENCE [LARGE SCALE GENOMIC DNA]</scope>
    <source>
        <strain evidence="3">cv. Amiga</strain>
    </source>
</reference>
<dbReference type="Proteomes" id="UP000447434">
    <property type="component" value="Chromosome 11"/>
</dbReference>
<comment type="caution">
    <text evidence="2">The sequence shown here is derived from an EMBL/GenBank/DDBJ whole genome shotgun (WGS) entry which is preliminary data.</text>
</comment>
<evidence type="ECO:0000256" key="1">
    <source>
        <dbReference type="SAM" id="SignalP"/>
    </source>
</evidence>
<sequence length="113" mass="13256">MYPYFHSHCSLILTIIAILDASMLVRCHLGMHTSPNSTTGNERFFESTFDFLYLRRYSMDESILVDKVICDVSSWDLLSNKVALDVNVFGLIMKYWRRRYAMHLDQHKLALFA</sequence>
<evidence type="ECO:0000313" key="2">
    <source>
        <dbReference type="EMBL" id="KAE9604157.1"/>
    </source>
</evidence>
<keyword evidence="1" id="KW-0732">Signal</keyword>
<dbReference type="AlphaFoldDB" id="A0A6A4PRB8"/>
<evidence type="ECO:0000313" key="3">
    <source>
        <dbReference type="Proteomes" id="UP000447434"/>
    </source>
</evidence>
<keyword evidence="3" id="KW-1185">Reference proteome</keyword>
<organism evidence="2 3">
    <name type="scientific">Lupinus albus</name>
    <name type="common">White lupine</name>
    <name type="synonym">Lupinus termis</name>
    <dbReference type="NCBI Taxonomy" id="3870"/>
    <lineage>
        <taxon>Eukaryota</taxon>
        <taxon>Viridiplantae</taxon>
        <taxon>Streptophyta</taxon>
        <taxon>Embryophyta</taxon>
        <taxon>Tracheophyta</taxon>
        <taxon>Spermatophyta</taxon>
        <taxon>Magnoliopsida</taxon>
        <taxon>eudicotyledons</taxon>
        <taxon>Gunneridae</taxon>
        <taxon>Pentapetalae</taxon>
        <taxon>rosids</taxon>
        <taxon>fabids</taxon>
        <taxon>Fabales</taxon>
        <taxon>Fabaceae</taxon>
        <taxon>Papilionoideae</taxon>
        <taxon>50 kb inversion clade</taxon>
        <taxon>genistoids sensu lato</taxon>
        <taxon>core genistoids</taxon>
        <taxon>Genisteae</taxon>
        <taxon>Lupinus</taxon>
    </lineage>
</organism>
<protein>
    <submittedName>
        <fullName evidence="2">Uncharacterized protein</fullName>
    </submittedName>
</protein>
<gene>
    <name evidence="2" type="ORF">Lalb_Chr11g0068341</name>
</gene>
<name>A0A6A4PRB8_LUPAL</name>
<dbReference type="EMBL" id="WOCE01000011">
    <property type="protein sequence ID" value="KAE9604157.1"/>
    <property type="molecule type" value="Genomic_DNA"/>
</dbReference>
<feature type="signal peptide" evidence="1">
    <location>
        <begin position="1"/>
        <end position="21"/>
    </location>
</feature>
<accession>A0A6A4PRB8</accession>
<feature type="chain" id="PRO_5025437467" evidence="1">
    <location>
        <begin position="22"/>
        <end position="113"/>
    </location>
</feature>